<evidence type="ECO:0000313" key="4">
    <source>
        <dbReference type="EMBL" id="MFC5970861.1"/>
    </source>
</evidence>
<evidence type="ECO:0000256" key="1">
    <source>
        <dbReference type="ARBA" id="ARBA00001946"/>
    </source>
</evidence>
<reference evidence="4 5" key="1">
    <citation type="journal article" date="2019" name="Int. J. Syst. Evol. Microbiol.">
        <title>The Global Catalogue of Microorganisms (GCM) 10K type strain sequencing project: providing services to taxonomists for standard genome sequencing and annotation.</title>
        <authorList>
            <consortium name="The Broad Institute Genomics Platform"/>
            <consortium name="The Broad Institute Genome Sequencing Center for Infectious Disease"/>
            <person name="Wu L."/>
            <person name="Ma J."/>
        </authorList>
    </citation>
    <scope>NUCLEOTIDE SEQUENCE [LARGE SCALE GENOMIC DNA]</scope>
    <source>
        <strain evidence="4 5">CGMCC 1.12543</strain>
    </source>
</reference>
<evidence type="ECO:0000313" key="5">
    <source>
        <dbReference type="Proteomes" id="UP001596099"/>
    </source>
</evidence>
<evidence type="ECO:0000256" key="2">
    <source>
        <dbReference type="ARBA" id="ARBA00022801"/>
    </source>
</evidence>
<dbReference type="PANTHER" id="PTHR11839">
    <property type="entry name" value="UDP/ADP-SUGAR PYROPHOSPHATASE"/>
    <property type="match status" value="1"/>
</dbReference>
<dbReference type="PROSITE" id="PS51462">
    <property type="entry name" value="NUDIX"/>
    <property type="match status" value="1"/>
</dbReference>
<dbReference type="PANTHER" id="PTHR11839:SF18">
    <property type="entry name" value="NUDIX HYDROLASE DOMAIN-CONTAINING PROTEIN"/>
    <property type="match status" value="1"/>
</dbReference>
<dbReference type="Gene3D" id="3.90.79.10">
    <property type="entry name" value="Nucleoside Triphosphate Pyrophosphohydrolase"/>
    <property type="match status" value="1"/>
</dbReference>
<accession>A0ABD5RKF6</accession>
<keyword evidence="5" id="KW-1185">Reference proteome</keyword>
<comment type="caution">
    <text evidence="4">The sequence shown here is derived from an EMBL/GenBank/DDBJ whole genome shotgun (WGS) entry which is preliminary data.</text>
</comment>
<sequence>MDDWPVTDTSVEYENPFFAVRRDSVEQADGTPGDYYYLDKPDDVTVVAVTEEGELVLVEQYRPRLRGTFLECPAGSTEGDDPLDAAARELREETGYRAGALEHVGSYYPSGWERSRQHVVVATDLEAGDPELHSGESDIEVHHRSVTEAFEYVRSTSAVAWLAMPLFLAREAGLL</sequence>
<dbReference type="InterPro" id="IPR015797">
    <property type="entry name" value="NUDIX_hydrolase-like_dom_sf"/>
</dbReference>
<evidence type="ECO:0000259" key="3">
    <source>
        <dbReference type="PROSITE" id="PS51462"/>
    </source>
</evidence>
<comment type="cofactor">
    <cofactor evidence="1">
        <name>Mg(2+)</name>
        <dbReference type="ChEBI" id="CHEBI:18420"/>
    </cofactor>
</comment>
<dbReference type="InterPro" id="IPR000086">
    <property type="entry name" value="NUDIX_hydrolase_dom"/>
</dbReference>
<feature type="domain" description="Nudix hydrolase" evidence="3">
    <location>
        <begin position="39"/>
        <end position="168"/>
    </location>
</feature>
<gene>
    <name evidence="4" type="ORF">ACFPYI_05895</name>
</gene>
<dbReference type="SUPFAM" id="SSF55811">
    <property type="entry name" value="Nudix"/>
    <property type="match status" value="1"/>
</dbReference>
<protein>
    <submittedName>
        <fullName evidence="4">NUDIX domain-containing protein</fullName>
    </submittedName>
</protein>
<dbReference type="Proteomes" id="UP001596099">
    <property type="component" value="Unassembled WGS sequence"/>
</dbReference>
<proteinExistence type="predicted"/>
<dbReference type="RefSeq" id="WP_247413778.1">
    <property type="nucleotide sequence ID" value="NZ_JALLGW010000001.1"/>
</dbReference>
<keyword evidence="2" id="KW-0378">Hydrolase</keyword>
<dbReference type="EMBL" id="JBHSQH010000001">
    <property type="protein sequence ID" value="MFC5970861.1"/>
    <property type="molecule type" value="Genomic_DNA"/>
</dbReference>
<dbReference type="Pfam" id="PF00293">
    <property type="entry name" value="NUDIX"/>
    <property type="match status" value="1"/>
</dbReference>
<name>A0ABD5RKF6_9EURY</name>
<dbReference type="AlphaFoldDB" id="A0ABD5RKF6"/>
<dbReference type="GO" id="GO:0016787">
    <property type="term" value="F:hydrolase activity"/>
    <property type="evidence" value="ECO:0007669"/>
    <property type="project" value="UniProtKB-KW"/>
</dbReference>
<organism evidence="4 5">
    <name type="scientific">Halomarina salina</name>
    <dbReference type="NCBI Taxonomy" id="1872699"/>
    <lineage>
        <taxon>Archaea</taxon>
        <taxon>Methanobacteriati</taxon>
        <taxon>Methanobacteriota</taxon>
        <taxon>Stenosarchaea group</taxon>
        <taxon>Halobacteria</taxon>
        <taxon>Halobacteriales</taxon>
        <taxon>Natronomonadaceae</taxon>
        <taxon>Halomarina</taxon>
    </lineage>
</organism>